<dbReference type="InterPro" id="IPR036188">
    <property type="entry name" value="FAD/NAD-bd_sf"/>
</dbReference>
<dbReference type="AlphaFoldDB" id="A0A318QQE7"/>
<dbReference type="PANTHER" id="PTHR43747:SF1">
    <property type="entry name" value="SLR1998 PROTEIN"/>
    <property type="match status" value="1"/>
</dbReference>
<accession>A0A318QQE7</accession>
<gene>
    <name evidence="2" type="ORF">CFR77_03985</name>
</gene>
<dbReference type="InterPro" id="IPR002938">
    <property type="entry name" value="FAD-bd"/>
</dbReference>
<keyword evidence="3" id="KW-1185">Reference proteome</keyword>
<protein>
    <submittedName>
        <fullName evidence="2">Oxidoreductase</fullName>
    </submittedName>
</protein>
<dbReference type="PANTHER" id="PTHR43747">
    <property type="entry name" value="FAD-BINDING PROTEIN"/>
    <property type="match status" value="1"/>
</dbReference>
<dbReference type="GO" id="GO:0071949">
    <property type="term" value="F:FAD binding"/>
    <property type="evidence" value="ECO:0007669"/>
    <property type="project" value="InterPro"/>
</dbReference>
<dbReference type="OrthoDB" id="9799983at2"/>
<name>A0A318QQE7_9PROT</name>
<dbReference type="Gene3D" id="3.50.50.60">
    <property type="entry name" value="FAD/NAD(P)-binding domain"/>
    <property type="match status" value="1"/>
</dbReference>
<dbReference type="InterPro" id="IPR050816">
    <property type="entry name" value="Flavin-dep_Halogenase_NPB"/>
</dbReference>
<evidence type="ECO:0000313" key="2">
    <source>
        <dbReference type="EMBL" id="PYD80134.1"/>
    </source>
</evidence>
<evidence type="ECO:0000313" key="3">
    <source>
        <dbReference type="Proteomes" id="UP000247814"/>
    </source>
</evidence>
<feature type="domain" description="FAD-binding" evidence="1">
    <location>
        <begin position="12"/>
        <end position="319"/>
    </location>
</feature>
<dbReference type="PRINTS" id="PR00411">
    <property type="entry name" value="PNDRDTASEI"/>
</dbReference>
<comment type="caution">
    <text evidence="2">The sequence shown here is derived from an EMBL/GenBank/DDBJ whole genome shotgun (WGS) entry which is preliminary data.</text>
</comment>
<reference evidence="2 3" key="1">
    <citation type="submission" date="2017-07" db="EMBL/GenBank/DDBJ databases">
        <title>A draft genome sequence of Komagataeibacter sucrofermentans LMG 18788.</title>
        <authorList>
            <person name="Skraban J."/>
            <person name="Cleenwerck I."/>
            <person name="Vandamme P."/>
            <person name="Trcek J."/>
        </authorList>
    </citation>
    <scope>NUCLEOTIDE SEQUENCE [LARGE SCALE GENOMIC DNA]</scope>
    <source>
        <strain evidence="2 3">LMG 18788</strain>
    </source>
</reference>
<dbReference type="SUPFAM" id="SSF51905">
    <property type="entry name" value="FAD/NAD(P)-binding domain"/>
    <property type="match status" value="1"/>
</dbReference>
<organism evidence="2 3">
    <name type="scientific">Komagataeibacter sucrofermentans</name>
    <dbReference type="NCBI Taxonomy" id="1053551"/>
    <lineage>
        <taxon>Bacteria</taxon>
        <taxon>Pseudomonadati</taxon>
        <taxon>Pseudomonadota</taxon>
        <taxon>Alphaproteobacteria</taxon>
        <taxon>Acetobacterales</taxon>
        <taxon>Acetobacteraceae</taxon>
        <taxon>Komagataeibacter</taxon>
    </lineage>
</organism>
<dbReference type="Proteomes" id="UP000247814">
    <property type="component" value="Unassembled WGS sequence"/>
</dbReference>
<proteinExistence type="predicted"/>
<sequence>MTPPTDGSSAQECDVLVIGGGPAGSTAAALLAGQGRRVIVVEKDSHPRFHIGESLLAWNLPILERLGLMDRVRAFGVFKPGAEFVSDVTGRSVAFPFAYGIDKSYTNSYQVVRSEFDEMLFRHAGREGATLLENTRVTSVEPGQDGARGHVEAVGPDGIKQAFAPRFILDASGRDTFLASRAGNKTSNKYNSTAALFGHFSGVEFRDGDREGYISIHLVDNGWFWMIPLPDGLMSVGFVGDRVAFEGRKGSPADLFWSKVRASPSVSARMRNATPLRDIMATGNYSYHAGQSWGEGYYMIGDAFGFLDPVFSSGVLLAMSSAERGVSVADAWLKSPKAGRRAAHRAEQETRAAMKRVAWLIYRINTPVIRHLFMNPRNAFRMRDGVISLLAGDFRGKLRTRLPMAVFKAAYYLVSAKLWLERDRPQSCPELERGRR</sequence>
<dbReference type="EMBL" id="NKUA01000004">
    <property type="protein sequence ID" value="PYD80134.1"/>
    <property type="molecule type" value="Genomic_DNA"/>
</dbReference>
<dbReference type="Pfam" id="PF01494">
    <property type="entry name" value="FAD_binding_3"/>
    <property type="match status" value="1"/>
</dbReference>
<evidence type="ECO:0000259" key="1">
    <source>
        <dbReference type="Pfam" id="PF01494"/>
    </source>
</evidence>